<dbReference type="SUPFAM" id="SSF55895">
    <property type="entry name" value="Ribonuclease Rh-like"/>
    <property type="match status" value="1"/>
</dbReference>
<protein>
    <submittedName>
        <fullName evidence="4">Ribonuclease T2, like</fullName>
    </submittedName>
</protein>
<evidence type="ECO:0000256" key="1">
    <source>
        <dbReference type="ARBA" id="ARBA00004227"/>
    </source>
</evidence>
<dbReference type="Proteomes" id="UP000007635">
    <property type="component" value="Chromosome I"/>
</dbReference>
<reference evidence="4 5" key="1">
    <citation type="journal article" date="2021" name="G3 (Bethesda)">
        <title>Improved contiguity of the threespine stickleback genome using long-read sequencing.</title>
        <authorList>
            <person name="Nath S."/>
            <person name="Shaw D.E."/>
            <person name="White M.A."/>
        </authorList>
    </citation>
    <scope>NUCLEOTIDE SEQUENCE [LARGE SCALE GENOMIC DNA]</scope>
    <source>
        <strain evidence="4 5">Lake Benthic</strain>
    </source>
</reference>
<dbReference type="InterPro" id="IPR036430">
    <property type="entry name" value="RNase_T2-like_sf"/>
</dbReference>
<comment type="similarity">
    <text evidence="2 3">Belongs to the RNase T2 family.</text>
</comment>
<evidence type="ECO:0000313" key="5">
    <source>
        <dbReference type="Proteomes" id="UP000007635"/>
    </source>
</evidence>
<dbReference type="Pfam" id="PF00445">
    <property type="entry name" value="Ribonuclease_T2"/>
    <property type="match status" value="1"/>
</dbReference>
<reference evidence="4" key="2">
    <citation type="submission" date="2025-08" db="UniProtKB">
        <authorList>
            <consortium name="Ensembl"/>
        </authorList>
    </citation>
    <scope>IDENTIFICATION</scope>
</reference>
<evidence type="ECO:0000256" key="3">
    <source>
        <dbReference type="RuleBase" id="RU004328"/>
    </source>
</evidence>
<reference evidence="4" key="3">
    <citation type="submission" date="2025-09" db="UniProtKB">
        <authorList>
            <consortium name="Ensembl"/>
        </authorList>
    </citation>
    <scope>IDENTIFICATION</scope>
</reference>
<dbReference type="GO" id="GO:0043202">
    <property type="term" value="C:lysosomal lumen"/>
    <property type="evidence" value="ECO:0007669"/>
    <property type="project" value="UniProtKB-SubCell"/>
</dbReference>
<dbReference type="GeneTree" id="ENSGT00640000091563"/>
<dbReference type="PROSITE" id="PS00530">
    <property type="entry name" value="RNASE_T2_1"/>
    <property type="match status" value="1"/>
</dbReference>
<keyword evidence="5" id="KW-1185">Reference proteome</keyword>
<comment type="subcellular location">
    <subcellularLocation>
        <location evidence="1">Lysosome lumen</location>
    </subcellularLocation>
</comment>
<organism evidence="4 5">
    <name type="scientific">Gasterosteus aculeatus aculeatus</name>
    <name type="common">three-spined stickleback</name>
    <dbReference type="NCBI Taxonomy" id="481459"/>
    <lineage>
        <taxon>Eukaryota</taxon>
        <taxon>Metazoa</taxon>
        <taxon>Chordata</taxon>
        <taxon>Craniata</taxon>
        <taxon>Vertebrata</taxon>
        <taxon>Euteleostomi</taxon>
        <taxon>Actinopterygii</taxon>
        <taxon>Neopterygii</taxon>
        <taxon>Teleostei</taxon>
        <taxon>Neoteleostei</taxon>
        <taxon>Acanthomorphata</taxon>
        <taxon>Eupercaria</taxon>
        <taxon>Perciformes</taxon>
        <taxon>Cottioidei</taxon>
        <taxon>Gasterosteales</taxon>
        <taxon>Gasterosteidae</taxon>
        <taxon>Gasterosteus</taxon>
    </lineage>
</organism>
<dbReference type="GO" id="GO:0003723">
    <property type="term" value="F:RNA binding"/>
    <property type="evidence" value="ECO:0007669"/>
    <property type="project" value="InterPro"/>
</dbReference>
<proteinExistence type="inferred from homology"/>
<dbReference type="Gene3D" id="3.90.730.10">
    <property type="entry name" value="Ribonuclease T2-like"/>
    <property type="match status" value="1"/>
</dbReference>
<dbReference type="InterPro" id="IPR018188">
    <property type="entry name" value="RNase_T2_His_AS_1"/>
</dbReference>
<dbReference type="PANTHER" id="PTHR11240:SF85">
    <property type="entry name" value="RIBONUCLEASE T2"/>
    <property type="match status" value="1"/>
</dbReference>
<dbReference type="GO" id="GO:0005576">
    <property type="term" value="C:extracellular region"/>
    <property type="evidence" value="ECO:0007669"/>
    <property type="project" value="TreeGrafter"/>
</dbReference>
<evidence type="ECO:0000313" key="4">
    <source>
        <dbReference type="Ensembl" id="ENSGACP00000065334.1"/>
    </source>
</evidence>
<dbReference type="AlphaFoldDB" id="A0AAQ4RNV0"/>
<dbReference type="InterPro" id="IPR001568">
    <property type="entry name" value="RNase_T2-like"/>
</dbReference>
<dbReference type="GO" id="GO:0033897">
    <property type="term" value="F:ribonuclease T2 activity"/>
    <property type="evidence" value="ECO:0007669"/>
    <property type="project" value="InterPro"/>
</dbReference>
<dbReference type="Ensembl" id="ENSGACT00000056040.1">
    <property type="protein sequence ID" value="ENSGACP00000065334.1"/>
    <property type="gene ID" value="ENSGACG00000030525.1"/>
</dbReference>
<accession>A0AAQ4RNV0</accession>
<evidence type="ECO:0000256" key="2">
    <source>
        <dbReference type="ARBA" id="ARBA00007469"/>
    </source>
</evidence>
<dbReference type="PANTHER" id="PTHR11240">
    <property type="entry name" value="RIBONUCLEASE T2"/>
    <property type="match status" value="1"/>
</dbReference>
<sequence length="299" mass="34114">MGTGRSPRGPGGSGWFVRQQQCTWTEMWRTALPLLVGLSPAVVFLLQLPDYTATQEGPWQDYKHGRQGLDSPGKKPFCSWKCLLFTLQWPGAFCQSLDKETLCKIPPSINNWTIHGLWPQKVGRCCSCWPMFQSDVQELDPELNQHWPSLLKTQPSFHFWKQEWEKHGVCAACVEGMNSPLRYFQISLKLRGQFDIQRLLQEAGINPSCERPYKLEEVHPVLAPHLGDKHEVQCVTGDQGREVWFQVKIPISRNLTVGCGHRGDGDPEARDSFQGHPCPPQVPFYYLPIDHQDPRRPCG</sequence>
<name>A0AAQ4RNV0_GASAC</name>
<dbReference type="GO" id="GO:0006401">
    <property type="term" value="P:RNA catabolic process"/>
    <property type="evidence" value="ECO:0007669"/>
    <property type="project" value="TreeGrafter"/>
</dbReference>